<protein>
    <submittedName>
        <fullName evidence="2">Carbohydrate ABC transporter substrate-binding protein, CUT1 family</fullName>
    </submittedName>
</protein>
<dbReference type="Pfam" id="PF01547">
    <property type="entry name" value="SBP_bac_1"/>
    <property type="match status" value="1"/>
</dbReference>
<dbReference type="CDD" id="cd13585">
    <property type="entry name" value="PBP2_TMBP_like"/>
    <property type="match status" value="1"/>
</dbReference>
<dbReference type="InterPro" id="IPR050490">
    <property type="entry name" value="Bact_solute-bd_prot1"/>
</dbReference>
<sequence length="441" mass="47797">MSRPDPGITSRRAFLTKSALALGSVAALPLLQACGGSGGGAAGKVSLDFEGWNYDPEFQTDVVNEFVQKNPAIQVKFVGQPADQYLQKMIARFTSGNPADVLYVRDQALAGWADAGYLQPIEGFAGWEELTKGLFPFHRSGMEYKGKVWGLPYYGDHIAYVYNKAMLQKAGISAPPATWAEVAEQALAIKRAGILDKPVVFPLKVGGGLHWWSAVYASGGSLFDESGDPVFPDKDPVALGLLEWIVDAARNKQILDPTSVQMGTAETRLAIAAGKVAFASSARYDLKMINDPKTSKIAGSGVQTLFPSLTAGGPHATVGWTQMFSIAATTKHAEQAWALLKYISNPEVAKRFYLKKGVGYAYESLNDDKDIAAETAKWSDMQMFAKQGSLAKARESLDLPWATEWEDYNIQQMQEAVLGKKSPREALTASADKARQLKKSA</sequence>
<dbReference type="PANTHER" id="PTHR43649:SF12">
    <property type="entry name" value="DIACETYLCHITOBIOSE BINDING PROTEIN DASA"/>
    <property type="match status" value="1"/>
</dbReference>
<dbReference type="PROSITE" id="PS51318">
    <property type="entry name" value="TAT"/>
    <property type="match status" value="1"/>
</dbReference>
<dbReference type="SUPFAM" id="SSF53850">
    <property type="entry name" value="Periplasmic binding protein-like II"/>
    <property type="match status" value="1"/>
</dbReference>
<evidence type="ECO:0000256" key="1">
    <source>
        <dbReference type="SAM" id="MobiDB-lite"/>
    </source>
</evidence>
<feature type="region of interest" description="Disordered" evidence="1">
    <location>
        <begin position="421"/>
        <end position="441"/>
    </location>
</feature>
<reference evidence="3" key="1">
    <citation type="submission" date="2016-06" db="EMBL/GenBank/DDBJ databases">
        <authorList>
            <person name="Varghese N."/>
            <person name="Submissions Spin"/>
        </authorList>
    </citation>
    <scope>NUCLEOTIDE SEQUENCE [LARGE SCALE GENOMIC DNA]</scope>
    <source>
        <strain evidence="3">DSM 45431</strain>
    </source>
</reference>
<proteinExistence type="predicted"/>
<dbReference type="STRING" id="568872.GA0070624_5493"/>
<organism evidence="2 3">
    <name type="scientific">Micromonospora rhizosphaerae</name>
    <dbReference type="NCBI Taxonomy" id="568872"/>
    <lineage>
        <taxon>Bacteria</taxon>
        <taxon>Bacillati</taxon>
        <taxon>Actinomycetota</taxon>
        <taxon>Actinomycetes</taxon>
        <taxon>Micromonosporales</taxon>
        <taxon>Micromonosporaceae</taxon>
        <taxon>Micromonospora</taxon>
    </lineage>
</organism>
<name>A0A1C6T339_9ACTN</name>
<evidence type="ECO:0000313" key="2">
    <source>
        <dbReference type="EMBL" id="SCL36226.1"/>
    </source>
</evidence>
<dbReference type="AlphaFoldDB" id="A0A1C6T339"/>
<dbReference type="InterPro" id="IPR006311">
    <property type="entry name" value="TAT_signal"/>
</dbReference>
<dbReference type="Gene3D" id="3.40.190.10">
    <property type="entry name" value="Periplasmic binding protein-like II"/>
    <property type="match status" value="1"/>
</dbReference>
<keyword evidence="3" id="KW-1185">Reference proteome</keyword>
<dbReference type="EMBL" id="FMHV01000002">
    <property type="protein sequence ID" value="SCL36226.1"/>
    <property type="molecule type" value="Genomic_DNA"/>
</dbReference>
<dbReference type="PANTHER" id="PTHR43649">
    <property type="entry name" value="ARABINOSE-BINDING PROTEIN-RELATED"/>
    <property type="match status" value="1"/>
</dbReference>
<dbReference type="Proteomes" id="UP000199413">
    <property type="component" value="Unassembled WGS sequence"/>
</dbReference>
<evidence type="ECO:0000313" key="3">
    <source>
        <dbReference type="Proteomes" id="UP000199413"/>
    </source>
</evidence>
<dbReference type="InterPro" id="IPR006059">
    <property type="entry name" value="SBP"/>
</dbReference>
<dbReference type="OrthoDB" id="2510110at2"/>
<dbReference type="PROSITE" id="PS51257">
    <property type="entry name" value="PROKAR_LIPOPROTEIN"/>
    <property type="match status" value="1"/>
</dbReference>
<accession>A0A1C6T339</accession>
<dbReference type="RefSeq" id="WP_091345727.1">
    <property type="nucleotide sequence ID" value="NZ_FMHV01000002.1"/>
</dbReference>
<gene>
    <name evidence="2" type="ORF">GA0070624_5493</name>
</gene>